<evidence type="ECO:0000313" key="3">
    <source>
        <dbReference type="Proteomes" id="UP000295388"/>
    </source>
</evidence>
<comment type="caution">
    <text evidence="2">The sequence shown here is derived from an EMBL/GenBank/DDBJ whole genome shotgun (WGS) entry which is preliminary data.</text>
</comment>
<dbReference type="InterPro" id="IPR012912">
    <property type="entry name" value="Plasmid_pRiA4b_Orf3-like"/>
</dbReference>
<dbReference type="Pfam" id="PF07929">
    <property type="entry name" value="PRiA4_ORF3"/>
    <property type="match status" value="1"/>
</dbReference>
<sequence>MCSGADFDPRQLIDGVVAGAADLAESDDPLDAEMLGAAFVSIGALNWEAFEQALIEGFVPQFEDKASTGALAMLLAIGSVAPGQAGKAASAAADRLVEAGVEPPRWAAELAEPVKIADCQHLQDAQGAEAMLACVFHRAGRSHAVMVSVDNLDCGAAGDILLLDSDQLPAALEITRADARASGVELTTEVLDAAEFRWQVERALDTRAVHDSELDDLDGVPDDEDGPGYPVLAMLMRARMTALPTPNKPPASHGDGETGLTTLQMLAQLVGSGGPFGAGGPVARRGRPMVAELPAKPKRSGRPAPVYQIKVGLRGAKPPIWRRLEVPADLSLARLHQVIQVAFGWYDSHLHVFETPYGDFGLADVELGHRAEAPVTLEQVAPRVNAKLRYTYDFGDDWQHDILVEKVHNRDAAAYLRCTGGRRAAPPEDCGGVWGYADLVEILNDPDHPEHQEQLEWLGLDSASEFDPGRFDAEAITKALSSLR</sequence>
<dbReference type="OrthoDB" id="9816539at2"/>
<protein>
    <submittedName>
        <fullName evidence="2">PRiA4b ORF-3-like protein</fullName>
    </submittedName>
</protein>
<evidence type="ECO:0000259" key="1">
    <source>
        <dbReference type="Pfam" id="PF07929"/>
    </source>
</evidence>
<organism evidence="2 3">
    <name type="scientific">Kribbella caucasensis</name>
    <dbReference type="NCBI Taxonomy" id="2512215"/>
    <lineage>
        <taxon>Bacteria</taxon>
        <taxon>Bacillati</taxon>
        <taxon>Actinomycetota</taxon>
        <taxon>Actinomycetes</taxon>
        <taxon>Propionibacteriales</taxon>
        <taxon>Kribbellaceae</taxon>
        <taxon>Kribbella</taxon>
    </lineage>
</organism>
<dbReference type="Gene3D" id="3.10.290.30">
    <property type="entry name" value="MM3350-like"/>
    <property type="match status" value="1"/>
</dbReference>
<dbReference type="AlphaFoldDB" id="A0A4R6JIA0"/>
<accession>A0A4R6JIA0</accession>
<gene>
    <name evidence="2" type="ORF">EV643_12578</name>
</gene>
<dbReference type="InterPro" id="IPR024047">
    <property type="entry name" value="MM3350-like_sf"/>
</dbReference>
<feature type="domain" description="Plasmid pRiA4b Orf3-like" evidence="1">
    <location>
        <begin position="306"/>
        <end position="474"/>
    </location>
</feature>
<dbReference type="SUPFAM" id="SSF159941">
    <property type="entry name" value="MM3350-like"/>
    <property type="match status" value="1"/>
</dbReference>
<name>A0A4R6JIA0_9ACTN</name>
<dbReference type="PANTHER" id="PTHR41878:SF1">
    <property type="entry name" value="TNPR PROTEIN"/>
    <property type="match status" value="1"/>
</dbReference>
<keyword evidence="3" id="KW-1185">Reference proteome</keyword>
<proteinExistence type="predicted"/>
<dbReference type="Proteomes" id="UP000295388">
    <property type="component" value="Unassembled WGS sequence"/>
</dbReference>
<evidence type="ECO:0000313" key="2">
    <source>
        <dbReference type="EMBL" id="TDO34821.1"/>
    </source>
</evidence>
<reference evidence="2 3" key="1">
    <citation type="submission" date="2019-03" db="EMBL/GenBank/DDBJ databases">
        <title>Genomic Encyclopedia of Type Strains, Phase III (KMG-III): the genomes of soil and plant-associated and newly described type strains.</title>
        <authorList>
            <person name="Whitman W."/>
        </authorList>
    </citation>
    <scope>NUCLEOTIDE SEQUENCE [LARGE SCALE GENOMIC DNA]</scope>
    <source>
        <strain evidence="2 3">VKM Ac-2527</strain>
    </source>
</reference>
<dbReference type="PANTHER" id="PTHR41878">
    <property type="entry name" value="LEXA REPRESSOR-RELATED"/>
    <property type="match status" value="1"/>
</dbReference>
<dbReference type="EMBL" id="SNWQ01000025">
    <property type="protein sequence ID" value="TDO34821.1"/>
    <property type="molecule type" value="Genomic_DNA"/>
</dbReference>